<dbReference type="PANTHER" id="PTHR30346">
    <property type="entry name" value="TRANSCRIPTIONAL DUAL REGULATOR HCAR-RELATED"/>
    <property type="match status" value="1"/>
</dbReference>
<accession>A0ABU0UV61</accession>
<dbReference type="Pfam" id="PF00126">
    <property type="entry name" value="HTH_1"/>
    <property type="match status" value="1"/>
</dbReference>
<evidence type="ECO:0000313" key="7">
    <source>
        <dbReference type="Proteomes" id="UP001233360"/>
    </source>
</evidence>
<dbReference type="InterPro" id="IPR036390">
    <property type="entry name" value="WH_DNA-bd_sf"/>
</dbReference>
<dbReference type="Proteomes" id="UP001233360">
    <property type="component" value="Unassembled WGS sequence"/>
</dbReference>
<proteinExistence type="inferred from homology"/>
<evidence type="ECO:0000259" key="5">
    <source>
        <dbReference type="PROSITE" id="PS50931"/>
    </source>
</evidence>
<dbReference type="InterPro" id="IPR036388">
    <property type="entry name" value="WH-like_DNA-bd_sf"/>
</dbReference>
<evidence type="ECO:0000256" key="4">
    <source>
        <dbReference type="ARBA" id="ARBA00023163"/>
    </source>
</evidence>
<organism evidence="6 7">
    <name type="scientific">Acinetobacter baylyi</name>
    <dbReference type="NCBI Taxonomy" id="202950"/>
    <lineage>
        <taxon>Bacteria</taxon>
        <taxon>Pseudomonadati</taxon>
        <taxon>Pseudomonadota</taxon>
        <taxon>Gammaproteobacteria</taxon>
        <taxon>Moraxellales</taxon>
        <taxon>Moraxellaceae</taxon>
        <taxon>Acinetobacter</taxon>
    </lineage>
</organism>
<keyword evidence="3 6" id="KW-0238">DNA-binding</keyword>
<dbReference type="SUPFAM" id="SSF46785">
    <property type="entry name" value="Winged helix' DNA-binding domain"/>
    <property type="match status" value="1"/>
</dbReference>
<dbReference type="GO" id="GO:0003677">
    <property type="term" value="F:DNA binding"/>
    <property type="evidence" value="ECO:0007669"/>
    <property type="project" value="UniProtKB-KW"/>
</dbReference>
<keyword evidence="2" id="KW-0805">Transcription regulation</keyword>
<dbReference type="PRINTS" id="PR00039">
    <property type="entry name" value="HTHLYSR"/>
</dbReference>
<dbReference type="EMBL" id="JAUTBK010000002">
    <property type="protein sequence ID" value="MDQ1208430.1"/>
    <property type="molecule type" value="Genomic_DNA"/>
</dbReference>
<sequence length="307" mass="34148">MIDIHKLNAFVAVVEESNISRAANRLHMQQPPLTRLIQSLEQDLNTTLLKRLPRGVEVTEAGKVLYQEAVTILAHASSIPQRVQNIAQGKEGQINIGFTHSIGLHPFLPTLLRHFREKFPAVSIHLEEDSSSALTDAVINEKLDIVFLRKPAPKHTSVQTMHVLNETLIVALPSNHPLAMQQGAIHLPDLEPYEFVLYRRLAGQDLFDNILANCYQAGFSPNIVQEAPRLTSSLNLIAAGIGLSIVPASIQDFWNKQIIYRPLEAKKPCIAPIYAIYSAKDNNIRVAHFLNLLKASQSSGNVFNINE</sequence>
<gene>
    <name evidence="6" type="ORF">QE380_001353</name>
</gene>
<name>A0ABU0UV61_ACIBI</name>
<comment type="similarity">
    <text evidence="1">Belongs to the LysR transcriptional regulatory family.</text>
</comment>
<comment type="caution">
    <text evidence="6">The sequence shown here is derived from an EMBL/GenBank/DDBJ whole genome shotgun (WGS) entry which is preliminary data.</text>
</comment>
<evidence type="ECO:0000256" key="3">
    <source>
        <dbReference type="ARBA" id="ARBA00023125"/>
    </source>
</evidence>
<evidence type="ECO:0000256" key="1">
    <source>
        <dbReference type="ARBA" id="ARBA00009437"/>
    </source>
</evidence>
<dbReference type="SUPFAM" id="SSF53850">
    <property type="entry name" value="Periplasmic binding protein-like II"/>
    <property type="match status" value="1"/>
</dbReference>
<dbReference type="Gene3D" id="1.10.10.10">
    <property type="entry name" value="Winged helix-like DNA-binding domain superfamily/Winged helix DNA-binding domain"/>
    <property type="match status" value="1"/>
</dbReference>
<dbReference type="InterPro" id="IPR005119">
    <property type="entry name" value="LysR_subst-bd"/>
</dbReference>
<protein>
    <submittedName>
        <fullName evidence="6">DNA-binding transcriptional LysR family regulator</fullName>
    </submittedName>
</protein>
<feature type="domain" description="HTH lysR-type" evidence="5">
    <location>
        <begin position="2"/>
        <end position="59"/>
    </location>
</feature>
<keyword evidence="7" id="KW-1185">Reference proteome</keyword>
<evidence type="ECO:0000256" key="2">
    <source>
        <dbReference type="ARBA" id="ARBA00023015"/>
    </source>
</evidence>
<evidence type="ECO:0000313" key="6">
    <source>
        <dbReference type="EMBL" id="MDQ1208430.1"/>
    </source>
</evidence>
<dbReference type="InterPro" id="IPR000847">
    <property type="entry name" value="LysR_HTH_N"/>
</dbReference>
<reference evidence="6 7" key="1">
    <citation type="submission" date="2023-07" db="EMBL/GenBank/DDBJ databases">
        <title>Functional and genomic diversity of the sorghum phyllosphere microbiome.</title>
        <authorList>
            <person name="Shade A."/>
        </authorList>
    </citation>
    <scope>NUCLEOTIDE SEQUENCE [LARGE SCALE GENOMIC DNA]</scope>
    <source>
        <strain evidence="6 7">SORGH_AS_0887</strain>
    </source>
</reference>
<keyword evidence="4" id="KW-0804">Transcription</keyword>
<dbReference type="Gene3D" id="3.40.190.10">
    <property type="entry name" value="Periplasmic binding protein-like II"/>
    <property type="match status" value="2"/>
</dbReference>
<dbReference type="PANTHER" id="PTHR30346:SF28">
    <property type="entry name" value="HTH-TYPE TRANSCRIPTIONAL REGULATOR CYNR"/>
    <property type="match status" value="1"/>
</dbReference>
<dbReference type="Pfam" id="PF03466">
    <property type="entry name" value="LysR_substrate"/>
    <property type="match status" value="1"/>
</dbReference>
<dbReference type="RefSeq" id="WP_307002947.1">
    <property type="nucleotide sequence ID" value="NZ_JAUTBK010000002.1"/>
</dbReference>
<dbReference type="PROSITE" id="PS50931">
    <property type="entry name" value="HTH_LYSR"/>
    <property type="match status" value="1"/>
</dbReference>